<dbReference type="InterPro" id="IPR006020">
    <property type="entry name" value="PTB/PI_dom"/>
</dbReference>
<dbReference type="Pfam" id="PF10409">
    <property type="entry name" value="PTEN_C2"/>
    <property type="match status" value="1"/>
</dbReference>
<dbReference type="Gene3D" id="3.30.60.20">
    <property type="match status" value="1"/>
</dbReference>
<evidence type="ECO:0000256" key="1">
    <source>
        <dbReference type="ARBA" id="ARBA00007881"/>
    </source>
</evidence>
<sequence>MPWSCPWSRDQRTVISPPLEAVSQKEGVAQAHAFRSKTFKKPKSCHWCHLPVHNGLCCRVCKYVCHTTCENKCVSRVYVVSFQLDYTMHNQRRFTNGKSATTSPGSSHLRVSEAVHISDPANSAELLARLHNNVSRYHPSTNCPGSRHSCPINRLKKEDLILNETKSHGTVATIEMKLFKRRLSFSENKQKRGPCTEDPFEDEDKARFSDTSWQIHRTWTRNGDPIPRSPQTARAPTKQTPTTSPDVRQDDQNGIYDTITVRDKTRAVSAPATPGPLTFATEYGGPRSISYSGSGGPASRLDLCYVAERMLALHLPHRDAQAEAQASHMLTNKHGEHFMVFEVSGDITNDGRAARSVFGRARSLGWPGDLAPPLERLCAACKHIESWLAAHPKNVAILLAWGNRERLGVLVAAYMHYSAICGAPEHALDRYAMRRYLDDRVPVFTLPSNKRYIDTFAGLLAGQIRVNSAPLHLTHVSVAGSLAAPSTPTIAFLKIYENYTCVYTSGLYMVNGGGWTVGVGRLSLRGDVLVRAYRRTTHAHAARHLVFACQFHTCAVVDHTLSFTKLQLDHALHDPSFPSDGAVELVFARGEGTGGAAPAPTPAAPLRAAPDALARADSLEHLRPISTLTDDEPGDNNGSAEGSGGEAGESGEAAHTFGPLDGSIYATVVRASGGPSSPLSASMDSGISSAGRRAAPSPPDELDALLGDMLRTVSALPDPPPAPTTPQSNSDRTPDIPYHARTDSAPFTYGAPGLRPGMLRASNRLASPELVRRALGTDRGYQHIEDDDDERTITPDQSPRTPLSPRTLRKLTCEDVTTTTTAAPASPLRNGRWTNGDSEWINQPNSARKLTQEQDAEWIENKSNGRKVDNDTWRSTSTIGWHETTRSREPRRSESGIDGNSGLTWLQRQQQKLRERKEARERVARLPLEWDAHSRLHVRRSASHRVDGYTSDTTAFADDDDDFSVPLHVNTRTIHRTDSISPQAPDRTSSRKFMYEKMTLREWSGSSSTPTTPGLLSLAPANNDTMSRERSESWSRAESRTESRAGTPAFPTHPRTPYPPTPTPSLSARPPRSPPSVRKDREGSPESEYRTYNGSNGSRRSSISGSELQHVAPDRVRFARDTSQYWYKPNISRDDAVSALLQQEEGAFIVRDSNSFPGAFGLAVRASGGVRHFLIEPTARGVRLRGCPDEPVFSSLSALVYQHTVTSLALPAALKLPDRDLWTGGSANAAARALLSTGAACNVLLLGSENTEALTGPAAVKRAVQNILQKKVSAHVVHFKVFGGGITLTDSTRKLFFRRHYPSNTVSYAGIDPDERRYLYVDNGKEGEKRIFAFVARSTSGADNQCHVFAELDLEQPATAIVNFVNKALLGNTQKRDII</sequence>
<dbReference type="PROSITE" id="PS50001">
    <property type="entry name" value="SH2"/>
    <property type="match status" value="1"/>
</dbReference>
<evidence type="ECO:0000256" key="5">
    <source>
        <dbReference type="ARBA" id="ARBA00022999"/>
    </source>
</evidence>
<proteinExistence type="inferred from homology"/>
<feature type="compositionally biased region" description="Polar residues" evidence="7">
    <location>
        <begin position="832"/>
        <end position="849"/>
    </location>
</feature>
<dbReference type="PROSITE" id="PS50081">
    <property type="entry name" value="ZF_DAG_PE_2"/>
    <property type="match status" value="1"/>
</dbReference>
<dbReference type="InterPro" id="IPR033929">
    <property type="entry name" value="Tensin_PTB"/>
</dbReference>
<dbReference type="Pfam" id="PF00017">
    <property type="entry name" value="SH2"/>
    <property type="match status" value="1"/>
</dbReference>
<evidence type="ECO:0000259" key="8">
    <source>
        <dbReference type="PROSITE" id="PS50001"/>
    </source>
</evidence>
<comment type="caution">
    <text evidence="11">The sequence shown here is derived from an EMBL/GenBank/DDBJ whole genome shotgun (WGS) entry which is preliminary data.</text>
</comment>
<evidence type="ECO:0000259" key="9">
    <source>
        <dbReference type="PROSITE" id="PS50081"/>
    </source>
</evidence>
<keyword evidence="12" id="KW-1185">Reference proteome</keyword>
<feature type="compositionally biased region" description="Basic and acidic residues" evidence="7">
    <location>
        <begin position="883"/>
        <end position="895"/>
    </location>
</feature>
<dbReference type="SMART" id="SM00252">
    <property type="entry name" value="SH2"/>
    <property type="match status" value="1"/>
</dbReference>
<feature type="compositionally biased region" description="Low complexity" evidence="7">
    <location>
        <begin position="1093"/>
        <end position="1106"/>
    </location>
</feature>
<dbReference type="Gene3D" id="3.30.505.10">
    <property type="entry name" value="SH2 domain"/>
    <property type="match status" value="1"/>
</dbReference>
<evidence type="ECO:0000259" key="10">
    <source>
        <dbReference type="PROSITE" id="PS51182"/>
    </source>
</evidence>
<evidence type="ECO:0000256" key="7">
    <source>
        <dbReference type="SAM" id="MobiDB-lite"/>
    </source>
</evidence>
<dbReference type="SUPFAM" id="SSF52799">
    <property type="entry name" value="(Phosphotyrosine protein) phosphatases II"/>
    <property type="match status" value="1"/>
</dbReference>
<feature type="compositionally biased region" description="Polar residues" evidence="7">
    <location>
        <begin position="229"/>
        <end position="246"/>
    </location>
</feature>
<evidence type="ECO:0000256" key="2">
    <source>
        <dbReference type="ARBA" id="ARBA00022553"/>
    </source>
</evidence>
<feature type="domain" description="Phorbol-ester/DAG-type" evidence="9">
    <location>
        <begin position="31"/>
        <end position="77"/>
    </location>
</feature>
<feature type="compositionally biased region" description="Pro residues" evidence="7">
    <location>
        <begin position="1054"/>
        <end position="1063"/>
    </location>
</feature>
<comment type="similarity">
    <text evidence="1">Belongs to the PTEN phosphatase protein family.</text>
</comment>
<dbReference type="PANTHER" id="PTHR45734:SF10">
    <property type="entry name" value="BLISTERY, ISOFORM A"/>
    <property type="match status" value="1"/>
</dbReference>
<dbReference type="Gene3D" id="3.90.190.10">
    <property type="entry name" value="Protein tyrosine phosphatase superfamily"/>
    <property type="match status" value="1"/>
</dbReference>
<feature type="region of interest" description="Disordered" evidence="7">
    <location>
        <begin position="673"/>
        <end position="751"/>
    </location>
</feature>
<feature type="region of interest" description="Disordered" evidence="7">
    <location>
        <begin position="777"/>
        <end position="854"/>
    </location>
</feature>
<feature type="compositionally biased region" description="Basic and acidic residues" evidence="7">
    <location>
        <begin position="732"/>
        <end position="742"/>
    </location>
</feature>
<feature type="compositionally biased region" description="Polar residues" evidence="7">
    <location>
        <begin position="209"/>
        <end position="221"/>
    </location>
</feature>
<keyword evidence="3" id="KW-0479">Metal-binding</keyword>
<dbReference type="InterPro" id="IPR011993">
    <property type="entry name" value="PH-like_dom_sf"/>
</dbReference>
<dbReference type="PROSITE" id="PS51182">
    <property type="entry name" value="C2_TENSIN"/>
    <property type="match status" value="1"/>
</dbReference>
<dbReference type="Gene3D" id="2.60.40.1110">
    <property type="match status" value="1"/>
</dbReference>
<feature type="domain" description="C2 tensin-type" evidence="10">
    <location>
        <begin position="456"/>
        <end position="590"/>
    </location>
</feature>
<dbReference type="EMBL" id="CALOZG010000003">
    <property type="protein sequence ID" value="CAH4004474.1"/>
    <property type="molecule type" value="Genomic_DNA"/>
</dbReference>
<keyword evidence="5 6" id="KW-0727">SH2 domain</keyword>
<feature type="region of interest" description="Disordered" evidence="7">
    <location>
        <begin position="625"/>
        <end position="658"/>
    </location>
</feature>
<dbReference type="PANTHER" id="PTHR45734">
    <property type="entry name" value="TENSIN"/>
    <property type="match status" value="1"/>
</dbReference>
<feature type="region of interest" description="Disordered" evidence="7">
    <location>
        <begin position="880"/>
        <end position="901"/>
    </location>
</feature>
<dbReference type="InterPro" id="IPR000980">
    <property type="entry name" value="SH2"/>
</dbReference>
<keyword evidence="2" id="KW-0597">Phosphoprotein</keyword>
<evidence type="ECO:0008006" key="13">
    <source>
        <dbReference type="Google" id="ProtNLM"/>
    </source>
</evidence>
<evidence type="ECO:0000256" key="6">
    <source>
        <dbReference type="PROSITE-ProRule" id="PRU00191"/>
    </source>
</evidence>
<dbReference type="SMART" id="SM01326">
    <property type="entry name" value="PTEN_C2"/>
    <property type="match status" value="1"/>
</dbReference>
<keyword evidence="4" id="KW-0862">Zinc</keyword>
<evidence type="ECO:0000313" key="11">
    <source>
        <dbReference type="EMBL" id="CAH4004474.1"/>
    </source>
</evidence>
<evidence type="ECO:0000256" key="4">
    <source>
        <dbReference type="ARBA" id="ARBA00022833"/>
    </source>
</evidence>
<dbReference type="Proteomes" id="UP001152562">
    <property type="component" value="Unassembled WGS sequence"/>
</dbReference>
<feature type="region of interest" description="Disordered" evidence="7">
    <location>
        <begin position="188"/>
        <end position="252"/>
    </location>
</feature>
<dbReference type="InterPro" id="IPR046349">
    <property type="entry name" value="C1-like_sf"/>
</dbReference>
<accession>A0A9P0TA89</accession>
<dbReference type="InterPro" id="IPR014020">
    <property type="entry name" value="Tensin_C2-dom"/>
</dbReference>
<protein>
    <recommendedName>
        <fullName evidence="13">Tensin</fullName>
    </recommendedName>
</protein>
<dbReference type="InterPro" id="IPR013625">
    <property type="entry name" value="PTB"/>
</dbReference>
<evidence type="ECO:0000256" key="3">
    <source>
        <dbReference type="ARBA" id="ARBA00022723"/>
    </source>
</evidence>
<feature type="compositionally biased region" description="Basic and acidic residues" evidence="7">
    <location>
        <begin position="1077"/>
        <end position="1089"/>
    </location>
</feature>
<dbReference type="SUPFAM" id="SSF55550">
    <property type="entry name" value="SH2 domain"/>
    <property type="match status" value="1"/>
</dbReference>
<dbReference type="SUPFAM" id="SSF50729">
    <property type="entry name" value="PH domain-like"/>
    <property type="match status" value="1"/>
</dbReference>
<feature type="compositionally biased region" description="Low complexity" evidence="7">
    <location>
        <begin position="1004"/>
        <end position="1021"/>
    </location>
</feature>
<dbReference type="CDD" id="cd01213">
    <property type="entry name" value="PTB_tensin"/>
    <property type="match status" value="1"/>
</dbReference>
<feature type="domain" description="SH2" evidence="8">
    <location>
        <begin position="1126"/>
        <end position="1218"/>
    </location>
</feature>
<dbReference type="InterPro" id="IPR051484">
    <property type="entry name" value="Tensin_PTEN_phosphatase"/>
</dbReference>
<dbReference type="SUPFAM" id="SSF57889">
    <property type="entry name" value="Cysteine-rich domain"/>
    <property type="match status" value="1"/>
</dbReference>
<name>A0A9P0TA89_PIEBR</name>
<dbReference type="GO" id="GO:0046872">
    <property type="term" value="F:metal ion binding"/>
    <property type="evidence" value="ECO:0007669"/>
    <property type="project" value="UniProtKB-KW"/>
</dbReference>
<dbReference type="SUPFAM" id="SSF49562">
    <property type="entry name" value="C2 domain (Calcium/lipid-binding domain, CaLB)"/>
    <property type="match status" value="1"/>
</dbReference>
<dbReference type="InterPro" id="IPR029021">
    <property type="entry name" value="Prot-tyrosine_phosphatase-like"/>
</dbReference>
<feature type="region of interest" description="Disordered" evidence="7">
    <location>
        <begin position="1001"/>
        <end position="1110"/>
    </location>
</feature>
<dbReference type="Gene3D" id="2.30.29.30">
    <property type="entry name" value="Pleckstrin-homology domain (PH domain)/Phosphotyrosine-binding domain (PTB)"/>
    <property type="match status" value="1"/>
</dbReference>
<feature type="compositionally biased region" description="Low complexity" evidence="7">
    <location>
        <begin position="673"/>
        <end position="682"/>
    </location>
</feature>
<dbReference type="InterPro" id="IPR036860">
    <property type="entry name" value="SH2_dom_sf"/>
</dbReference>
<dbReference type="Pfam" id="PF08416">
    <property type="entry name" value="PTB"/>
    <property type="match status" value="1"/>
</dbReference>
<evidence type="ECO:0000313" key="12">
    <source>
        <dbReference type="Proteomes" id="UP001152562"/>
    </source>
</evidence>
<dbReference type="InterPro" id="IPR035892">
    <property type="entry name" value="C2_domain_sf"/>
</dbReference>
<dbReference type="SMART" id="SM00462">
    <property type="entry name" value="PTB"/>
    <property type="match status" value="1"/>
</dbReference>
<reference evidence="11" key="1">
    <citation type="submission" date="2022-05" db="EMBL/GenBank/DDBJ databases">
        <authorList>
            <person name="Okamura Y."/>
        </authorList>
    </citation>
    <scope>NUCLEOTIDE SEQUENCE</scope>
</reference>
<organism evidence="11 12">
    <name type="scientific">Pieris brassicae</name>
    <name type="common">White butterfly</name>
    <name type="synonym">Large white butterfly</name>
    <dbReference type="NCBI Taxonomy" id="7116"/>
    <lineage>
        <taxon>Eukaryota</taxon>
        <taxon>Metazoa</taxon>
        <taxon>Ecdysozoa</taxon>
        <taxon>Arthropoda</taxon>
        <taxon>Hexapoda</taxon>
        <taxon>Insecta</taxon>
        <taxon>Pterygota</taxon>
        <taxon>Neoptera</taxon>
        <taxon>Endopterygota</taxon>
        <taxon>Lepidoptera</taxon>
        <taxon>Glossata</taxon>
        <taxon>Ditrysia</taxon>
        <taxon>Papilionoidea</taxon>
        <taxon>Pieridae</taxon>
        <taxon>Pierinae</taxon>
        <taxon>Pieris</taxon>
    </lineage>
</organism>
<gene>
    <name evidence="11" type="ORF">PIBRA_LOCUS2834</name>
</gene>
<dbReference type="InterPro" id="IPR002219">
    <property type="entry name" value="PKC_DAG/PE"/>
</dbReference>
<dbReference type="GO" id="GO:0005925">
    <property type="term" value="C:focal adhesion"/>
    <property type="evidence" value="ECO:0007669"/>
    <property type="project" value="TreeGrafter"/>
</dbReference>
<feature type="compositionally biased region" description="Basic and acidic residues" evidence="7">
    <location>
        <begin position="1026"/>
        <end position="1043"/>
    </location>
</feature>